<gene>
    <name evidence="2" type="ORF">QWJ08_16010</name>
</gene>
<dbReference type="EMBL" id="JAUEOZ010000002">
    <property type="protein sequence ID" value="MDN2482846.1"/>
    <property type="molecule type" value="Genomic_DNA"/>
</dbReference>
<dbReference type="RefSeq" id="WP_289962897.1">
    <property type="nucleotide sequence ID" value="NZ_JAUEOZ010000002.1"/>
</dbReference>
<name>A0ABT7Y477_9VIBR</name>
<reference evidence="2" key="1">
    <citation type="submission" date="2024-05" db="EMBL/GenBank/DDBJ databases">
        <title>Genome Sequences of Four Agar- Degrading Marine Bacteria.</title>
        <authorList>
            <person name="Phillips E.K."/>
            <person name="Shaffer J.C."/>
            <person name="Henson M.W."/>
            <person name="Temperton B."/>
            <person name="Thrash C.J."/>
            <person name="Martin M.O."/>
        </authorList>
    </citation>
    <scope>NUCLEOTIDE SEQUENCE</scope>
    <source>
        <strain evidence="2">EKP203</strain>
    </source>
</reference>
<evidence type="ECO:0008006" key="4">
    <source>
        <dbReference type="Google" id="ProtNLM"/>
    </source>
</evidence>
<feature type="signal peptide" evidence="1">
    <location>
        <begin position="1"/>
        <end position="25"/>
    </location>
</feature>
<evidence type="ECO:0000313" key="2">
    <source>
        <dbReference type="EMBL" id="MDN2482846.1"/>
    </source>
</evidence>
<evidence type="ECO:0000313" key="3">
    <source>
        <dbReference type="Proteomes" id="UP001169719"/>
    </source>
</evidence>
<evidence type="ECO:0000256" key="1">
    <source>
        <dbReference type="SAM" id="SignalP"/>
    </source>
</evidence>
<dbReference type="Proteomes" id="UP001169719">
    <property type="component" value="Unassembled WGS sequence"/>
</dbReference>
<keyword evidence="3" id="KW-1185">Reference proteome</keyword>
<comment type="caution">
    <text evidence="2">The sequence shown here is derived from an EMBL/GenBank/DDBJ whole genome shotgun (WGS) entry which is preliminary data.</text>
</comment>
<sequence>MMKKTQLTTLTALILSVVSANVALADDKHVDPSDVARAVSSFTTGISNTGKVKALATMAVPISEEQQAMVVAEGNMTTEGKYSDARVQYFHVFNLENSAVPKVAASLDVIDNSMVTSAALGGVAAINTHSDRFTVFLRAGALAGEYKEDFASGYQVTNRSAVGGTAAAFLNIKTGSDGTFFTFNPEYTYLDGDAEVSTLKTTLRLATPMSQDKKRWGELRLENTQSNITTTTTKSSAQSDTTAWFLYRAYF</sequence>
<keyword evidence="1" id="KW-0732">Signal</keyword>
<feature type="chain" id="PRO_5046548794" description="DUF481 domain-containing protein" evidence="1">
    <location>
        <begin position="26"/>
        <end position="251"/>
    </location>
</feature>
<proteinExistence type="predicted"/>
<accession>A0ABT7Y477</accession>
<protein>
    <recommendedName>
        <fullName evidence="4">DUF481 domain-containing protein</fullName>
    </recommendedName>
</protein>
<organism evidence="2 3">
    <name type="scientific">Vibrio agarivorans</name>
    <dbReference type="NCBI Taxonomy" id="153622"/>
    <lineage>
        <taxon>Bacteria</taxon>
        <taxon>Pseudomonadati</taxon>
        <taxon>Pseudomonadota</taxon>
        <taxon>Gammaproteobacteria</taxon>
        <taxon>Vibrionales</taxon>
        <taxon>Vibrionaceae</taxon>
        <taxon>Vibrio</taxon>
    </lineage>
</organism>